<accession>A0A1J9QVE0</accession>
<comment type="caution">
    <text evidence="1">The sequence shown here is derived from an EMBL/GenBank/DDBJ whole genome shotgun (WGS) entry which is preliminary data.</text>
</comment>
<gene>
    <name evidence="1" type="ORF">BKCO1_4300012</name>
</gene>
<dbReference type="GeneID" id="31016226"/>
<proteinExistence type="predicted"/>
<keyword evidence="2" id="KW-1185">Reference proteome</keyword>
<reference evidence="1 2" key="1">
    <citation type="submission" date="2016-10" db="EMBL/GenBank/DDBJ databases">
        <title>Proteomics and genomics reveal pathogen-plant mechanisms compatible with a hemibiotrophic lifestyle of Diplodia corticola.</title>
        <authorList>
            <person name="Fernandes I."/>
            <person name="De Jonge R."/>
            <person name="Van De Peer Y."/>
            <person name="Devreese B."/>
            <person name="Alves A."/>
            <person name="Esteves A.C."/>
        </authorList>
    </citation>
    <scope>NUCLEOTIDE SEQUENCE [LARGE SCALE GENOMIC DNA]</scope>
    <source>
        <strain evidence="1 2">CBS 112549</strain>
    </source>
</reference>
<organism evidence="1 2">
    <name type="scientific">Diplodia corticola</name>
    <dbReference type="NCBI Taxonomy" id="236234"/>
    <lineage>
        <taxon>Eukaryota</taxon>
        <taxon>Fungi</taxon>
        <taxon>Dikarya</taxon>
        <taxon>Ascomycota</taxon>
        <taxon>Pezizomycotina</taxon>
        <taxon>Dothideomycetes</taxon>
        <taxon>Dothideomycetes incertae sedis</taxon>
        <taxon>Botryosphaeriales</taxon>
        <taxon>Botryosphaeriaceae</taxon>
        <taxon>Diplodia</taxon>
    </lineage>
</organism>
<dbReference type="EMBL" id="MNUE01000043">
    <property type="protein sequence ID" value="OJD31962.1"/>
    <property type="molecule type" value="Genomic_DNA"/>
</dbReference>
<name>A0A1J9QVE0_9PEZI</name>
<dbReference type="RefSeq" id="XP_020128222.1">
    <property type="nucleotide sequence ID" value="XM_020275965.1"/>
</dbReference>
<evidence type="ECO:0000313" key="1">
    <source>
        <dbReference type="EMBL" id="OJD31962.1"/>
    </source>
</evidence>
<evidence type="ECO:0000313" key="2">
    <source>
        <dbReference type="Proteomes" id="UP000183809"/>
    </source>
</evidence>
<sequence>MLRTLARRAAEPGRPAFDINSNPFKAKRLWPPDFSKLPPKHQFRLERKFRRRSQLKWARPRWNKFVKLSQWATITFVTVYGVLFMDWSDEIKAKGRSQEDNPQPFQGVIAPHDFQSDMFIDFVKIRNWYRRTMDSIWSKPQTEQPQSPSSAAS</sequence>
<dbReference type="OrthoDB" id="5278907at2759"/>
<dbReference type="Proteomes" id="UP000183809">
    <property type="component" value="Unassembled WGS sequence"/>
</dbReference>
<protein>
    <submittedName>
        <fullName evidence="1">Uncharacterized protein</fullName>
    </submittedName>
</protein>
<dbReference type="STRING" id="236234.A0A1J9QVE0"/>
<dbReference type="AlphaFoldDB" id="A0A1J9QVE0"/>